<feature type="chain" id="PRO_5044317187" description="Secreted protein" evidence="1">
    <location>
        <begin position="22"/>
        <end position="149"/>
    </location>
</feature>
<evidence type="ECO:0000313" key="4">
    <source>
        <dbReference type="Proteomes" id="UP000234166"/>
    </source>
</evidence>
<gene>
    <name evidence="2" type="ORF">XAP6984_520089</name>
    <name evidence="3" type="ORF">XAP7430_480137</name>
</gene>
<dbReference type="RefSeq" id="WP_145999010.1">
    <property type="nucleotide sequence ID" value="NZ_CP020964.2"/>
</dbReference>
<comment type="caution">
    <text evidence="3">The sequence shown here is derived from an EMBL/GenBank/DDBJ whole genome shotgun (WGS) entry which is preliminary data.</text>
</comment>
<dbReference type="Proteomes" id="UP000234166">
    <property type="component" value="Unassembled WGS sequence"/>
</dbReference>
<evidence type="ECO:0000256" key="1">
    <source>
        <dbReference type="SAM" id="SignalP"/>
    </source>
</evidence>
<organism evidence="3 4">
    <name type="scientific">Xanthomonas campestris pv. phaseoli</name>
    <dbReference type="NCBI Taxonomy" id="317013"/>
    <lineage>
        <taxon>Bacteria</taxon>
        <taxon>Pseudomonadati</taxon>
        <taxon>Pseudomonadota</taxon>
        <taxon>Gammaproteobacteria</taxon>
        <taxon>Lysobacterales</taxon>
        <taxon>Lysobacteraceae</taxon>
        <taxon>Xanthomonas</taxon>
    </lineage>
</organism>
<keyword evidence="5" id="KW-1185">Reference proteome</keyword>
<dbReference type="EMBL" id="OCYS01000103">
    <property type="protein sequence ID" value="SON90567.1"/>
    <property type="molecule type" value="Genomic_DNA"/>
</dbReference>
<accession>A0AB38E387</accession>
<dbReference type="AlphaFoldDB" id="A0AB38E387"/>
<evidence type="ECO:0000313" key="2">
    <source>
        <dbReference type="EMBL" id="SON83557.1"/>
    </source>
</evidence>
<proteinExistence type="predicted"/>
<evidence type="ECO:0000313" key="3">
    <source>
        <dbReference type="EMBL" id="SON90567.1"/>
    </source>
</evidence>
<dbReference type="EMBL" id="OCYT01000109">
    <property type="protein sequence ID" value="SON83557.1"/>
    <property type="molecule type" value="Genomic_DNA"/>
</dbReference>
<feature type="signal peptide" evidence="1">
    <location>
        <begin position="1"/>
        <end position="21"/>
    </location>
</feature>
<dbReference type="Proteomes" id="UP000234181">
    <property type="component" value="Unassembled WGS sequence"/>
</dbReference>
<keyword evidence="1" id="KW-0732">Signal</keyword>
<sequence>MNKLKIFFFLLFLLASSVAYASDERGECIRNGVVVVEIARIKADEDPKILINGVIAAKGKELSVIRNSCSKYMIVMISPKSTMRDFIDFGFLASKSGFAENSDEYLPFVYSSDRTRMTYLKTMAVIRFTDDREQLEEIAEMPPKKSKFI</sequence>
<name>A0AB38E387_XANCH</name>
<reference evidence="4 5" key="1">
    <citation type="submission" date="2017-10" db="EMBL/GenBank/DDBJ databases">
        <authorList>
            <person name="Regsiter A."/>
            <person name="William W."/>
        </authorList>
    </citation>
    <scope>NUCLEOTIDE SEQUENCE [LARGE SCALE GENOMIC DNA]</scope>
    <source>
        <strain evidence="2 5">CFBP6984</strain>
        <strain evidence="3 4">CFBP7430</strain>
    </source>
</reference>
<protein>
    <recommendedName>
        <fullName evidence="6">Secreted protein</fullName>
    </recommendedName>
</protein>
<evidence type="ECO:0000313" key="5">
    <source>
        <dbReference type="Proteomes" id="UP000234181"/>
    </source>
</evidence>
<evidence type="ECO:0008006" key="6">
    <source>
        <dbReference type="Google" id="ProtNLM"/>
    </source>
</evidence>